<dbReference type="InterPro" id="IPR054518">
    <property type="entry name" value="ABHD16_N"/>
</dbReference>
<keyword evidence="3" id="KW-0378">Hydrolase</keyword>
<name>A0A226DPY1_FOLCA</name>
<sequence length="140" mass="16544">MWSIWGLCVERDPSNLLYTFYALAICYCFRLLGRWLNPQYRQFLEVVHRATRNPGVGNMEELRIYDFQFTYWPPTFTSFEMALLPEPTGSLEWYLTWLLANTIGTLALYPGIFVGWFNQASLQVSGILNFYEYFGMIPRH</sequence>
<evidence type="ECO:0000256" key="1">
    <source>
        <dbReference type="SAM" id="Phobius"/>
    </source>
</evidence>
<evidence type="ECO:0000259" key="2">
    <source>
        <dbReference type="Pfam" id="PF22990"/>
    </source>
</evidence>
<dbReference type="Pfam" id="PF22990">
    <property type="entry name" value="ABHD16_N"/>
    <property type="match status" value="1"/>
</dbReference>
<dbReference type="GO" id="GO:0016787">
    <property type="term" value="F:hydrolase activity"/>
    <property type="evidence" value="ECO:0007669"/>
    <property type="project" value="UniProtKB-KW"/>
</dbReference>
<keyword evidence="4" id="KW-1185">Reference proteome</keyword>
<organism evidence="3 4">
    <name type="scientific">Folsomia candida</name>
    <name type="common">Springtail</name>
    <dbReference type="NCBI Taxonomy" id="158441"/>
    <lineage>
        <taxon>Eukaryota</taxon>
        <taxon>Metazoa</taxon>
        <taxon>Ecdysozoa</taxon>
        <taxon>Arthropoda</taxon>
        <taxon>Hexapoda</taxon>
        <taxon>Collembola</taxon>
        <taxon>Entomobryomorpha</taxon>
        <taxon>Isotomoidea</taxon>
        <taxon>Isotomidae</taxon>
        <taxon>Proisotominae</taxon>
        <taxon>Folsomia</taxon>
    </lineage>
</organism>
<dbReference type="EMBL" id="LNIX01000014">
    <property type="protein sequence ID" value="OXA47078.1"/>
    <property type="molecule type" value="Genomic_DNA"/>
</dbReference>
<reference evidence="3 4" key="1">
    <citation type="submission" date="2015-12" db="EMBL/GenBank/DDBJ databases">
        <title>The genome of Folsomia candida.</title>
        <authorList>
            <person name="Faddeeva A."/>
            <person name="Derks M.F."/>
            <person name="Anvar Y."/>
            <person name="Smit S."/>
            <person name="Van Straalen N."/>
            <person name="Roelofs D."/>
        </authorList>
    </citation>
    <scope>NUCLEOTIDE SEQUENCE [LARGE SCALE GENOMIC DNA]</scope>
    <source>
        <strain evidence="3 4">VU population</strain>
        <tissue evidence="3">Whole body</tissue>
    </source>
</reference>
<protein>
    <submittedName>
        <fullName evidence="3">Abhydrolase domain-containing protein 16A</fullName>
    </submittedName>
</protein>
<dbReference type="AlphaFoldDB" id="A0A226DPY1"/>
<keyword evidence="1" id="KW-0812">Transmembrane</keyword>
<comment type="caution">
    <text evidence="3">The sequence shown here is derived from an EMBL/GenBank/DDBJ whole genome shotgun (WGS) entry which is preliminary data.</text>
</comment>
<keyword evidence="1" id="KW-0472">Membrane</keyword>
<accession>A0A226DPY1</accession>
<feature type="domain" description="Phosphatidylserine Lipase ABHD16 N-terminal" evidence="2">
    <location>
        <begin position="18"/>
        <end position="68"/>
    </location>
</feature>
<feature type="transmembrane region" description="Helical" evidence="1">
    <location>
        <begin position="15"/>
        <end position="33"/>
    </location>
</feature>
<proteinExistence type="predicted"/>
<evidence type="ECO:0000313" key="3">
    <source>
        <dbReference type="EMBL" id="OXA47078.1"/>
    </source>
</evidence>
<evidence type="ECO:0000313" key="4">
    <source>
        <dbReference type="Proteomes" id="UP000198287"/>
    </source>
</evidence>
<gene>
    <name evidence="3" type="ORF">Fcan01_18347</name>
</gene>
<dbReference type="Proteomes" id="UP000198287">
    <property type="component" value="Unassembled WGS sequence"/>
</dbReference>
<keyword evidence="1" id="KW-1133">Transmembrane helix</keyword>